<dbReference type="InterPro" id="IPR013324">
    <property type="entry name" value="RNA_pol_sigma_r3/r4-like"/>
</dbReference>
<dbReference type="InterPro" id="IPR036388">
    <property type="entry name" value="WH-like_DNA-bd_sf"/>
</dbReference>
<dbReference type="RefSeq" id="WP_253241653.1">
    <property type="nucleotide sequence ID" value="NZ_JAMYJR010000038.1"/>
</dbReference>
<sequence length="136" mass="14389">MPVGGGRLDDDVALRDQVHRALTTLREADREVLITGIWFDLSPAEAAKVLGVSRPTRAAETSLAFFQLLAAAPATAADRAAWQADGSPARWTDGGVAVEGAAGPRTRRALDDPNRSRTYPLGGTSLTAAQLEARPR</sequence>
<feature type="region of interest" description="Disordered" evidence="1">
    <location>
        <begin position="85"/>
        <end position="136"/>
    </location>
</feature>
<dbReference type="Proteomes" id="UP001523369">
    <property type="component" value="Unassembled WGS sequence"/>
</dbReference>
<dbReference type="SUPFAM" id="SSF88659">
    <property type="entry name" value="Sigma3 and sigma4 domains of RNA polymerase sigma factors"/>
    <property type="match status" value="1"/>
</dbReference>
<organism evidence="2 3">
    <name type="scientific">Paractinoplanes aksuensis</name>
    <dbReference type="NCBI Taxonomy" id="2939490"/>
    <lineage>
        <taxon>Bacteria</taxon>
        <taxon>Bacillati</taxon>
        <taxon>Actinomycetota</taxon>
        <taxon>Actinomycetes</taxon>
        <taxon>Micromonosporales</taxon>
        <taxon>Micromonosporaceae</taxon>
        <taxon>Paractinoplanes</taxon>
    </lineage>
</organism>
<evidence type="ECO:0000313" key="2">
    <source>
        <dbReference type="EMBL" id="MCO8275591.1"/>
    </source>
</evidence>
<protein>
    <recommendedName>
        <fullName evidence="4">RNA polymerase sigma factor 70 region 4 type 2 domain-containing protein</fullName>
    </recommendedName>
</protein>
<evidence type="ECO:0000313" key="3">
    <source>
        <dbReference type="Proteomes" id="UP001523369"/>
    </source>
</evidence>
<comment type="caution">
    <text evidence="2">The sequence shown here is derived from an EMBL/GenBank/DDBJ whole genome shotgun (WGS) entry which is preliminary data.</text>
</comment>
<evidence type="ECO:0000256" key="1">
    <source>
        <dbReference type="SAM" id="MobiDB-lite"/>
    </source>
</evidence>
<accession>A0ABT1E181</accession>
<gene>
    <name evidence="2" type="ORF">M1L60_33905</name>
</gene>
<dbReference type="Gene3D" id="1.10.10.10">
    <property type="entry name" value="Winged helix-like DNA-binding domain superfamily/Winged helix DNA-binding domain"/>
    <property type="match status" value="1"/>
</dbReference>
<evidence type="ECO:0008006" key="4">
    <source>
        <dbReference type="Google" id="ProtNLM"/>
    </source>
</evidence>
<name>A0ABT1E181_9ACTN</name>
<reference evidence="2 3" key="1">
    <citation type="submission" date="2022-06" db="EMBL/GenBank/DDBJ databases">
        <title>New Species of the Genus Actinoplanes, ActinopZanes ferrugineus.</title>
        <authorList>
            <person name="Ding P."/>
        </authorList>
    </citation>
    <scope>NUCLEOTIDE SEQUENCE [LARGE SCALE GENOMIC DNA]</scope>
    <source>
        <strain evidence="2 3">TRM88003</strain>
    </source>
</reference>
<keyword evidence="3" id="KW-1185">Reference proteome</keyword>
<dbReference type="EMBL" id="JAMYJR010000038">
    <property type="protein sequence ID" value="MCO8275591.1"/>
    <property type="molecule type" value="Genomic_DNA"/>
</dbReference>
<proteinExistence type="predicted"/>